<reference evidence="2" key="1">
    <citation type="submission" date="2016-05" db="EMBL/GenBank/DDBJ databases">
        <authorList>
            <person name="Lavstsen T."/>
            <person name="Jespersen J.S."/>
        </authorList>
    </citation>
    <scope>NUCLEOTIDE SEQUENCE</scope>
    <source>
        <tissue evidence="2">Brain</tissue>
    </source>
</reference>
<dbReference type="EMBL" id="HADX01014293">
    <property type="protein sequence ID" value="SBP36525.1"/>
    <property type="molecule type" value="Transcribed_RNA"/>
</dbReference>
<accession>A0A1A7Z2W9</accession>
<name>A0A1A7Z2W9_9TELE</name>
<reference evidence="2" key="2">
    <citation type="submission" date="2016-06" db="EMBL/GenBank/DDBJ databases">
        <title>The genome of a short-lived fish provides insights into sex chromosome evolution and the genetic control of aging.</title>
        <authorList>
            <person name="Reichwald K."/>
            <person name="Felder M."/>
            <person name="Petzold A."/>
            <person name="Koch P."/>
            <person name="Groth M."/>
            <person name="Platzer M."/>
        </authorList>
    </citation>
    <scope>NUCLEOTIDE SEQUENCE</scope>
    <source>
        <tissue evidence="2">Brain</tissue>
    </source>
</reference>
<proteinExistence type="predicted"/>
<protein>
    <submittedName>
        <fullName evidence="2">Actinodin1</fullName>
    </submittedName>
</protein>
<feature type="transmembrane region" description="Helical" evidence="1">
    <location>
        <begin position="6"/>
        <end position="27"/>
    </location>
</feature>
<keyword evidence="1" id="KW-1133">Transmembrane helix</keyword>
<organism evidence="2">
    <name type="scientific">Iconisemion striatum</name>
    <dbReference type="NCBI Taxonomy" id="60296"/>
    <lineage>
        <taxon>Eukaryota</taxon>
        <taxon>Metazoa</taxon>
        <taxon>Chordata</taxon>
        <taxon>Craniata</taxon>
        <taxon>Vertebrata</taxon>
        <taxon>Euteleostomi</taxon>
        <taxon>Actinopterygii</taxon>
        <taxon>Neopterygii</taxon>
        <taxon>Teleostei</taxon>
        <taxon>Neoteleostei</taxon>
        <taxon>Acanthomorphata</taxon>
        <taxon>Ovalentaria</taxon>
        <taxon>Atherinomorphae</taxon>
        <taxon>Cyprinodontiformes</taxon>
        <taxon>Nothobranchiidae</taxon>
        <taxon>Iconisemion</taxon>
    </lineage>
</organism>
<sequence>MAERRGIYGVLLSVLLVMVLLPVFLSAGPVAKKSKRDVGQSIQEKAATAASHRKLIRNRRNISWYKQHSDFWAWYKYFTDNGNQEAVQEMDRIYLAYLQNKNRAEAQRSYKAYLSHLGDIYKSCADSDDPNCSVLHSQAQT</sequence>
<evidence type="ECO:0000256" key="1">
    <source>
        <dbReference type="SAM" id="Phobius"/>
    </source>
</evidence>
<keyword evidence="1" id="KW-0812">Transmembrane</keyword>
<gene>
    <name evidence="2" type="primary">AND1</name>
</gene>
<evidence type="ECO:0000313" key="2">
    <source>
        <dbReference type="EMBL" id="SBP36525.1"/>
    </source>
</evidence>
<dbReference type="AlphaFoldDB" id="A0A1A7Z2W9"/>
<keyword evidence="1" id="KW-0472">Membrane</keyword>